<organism evidence="3 4">
    <name type="scientific">Besnoitia besnoiti</name>
    <name type="common">Apicomplexan protozoan</name>
    <dbReference type="NCBI Taxonomy" id="94643"/>
    <lineage>
        <taxon>Eukaryota</taxon>
        <taxon>Sar</taxon>
        <taxon>Alveolata</taxon>
        <taxon>Apicomplexa</taxon>
        <taxon>Conoidasida</taxon>
        <taxon>Coccidia</taxon>
        <taxon>Eucoccidiorida</taxon>
        <taxon>Eimeriorina</taxon>
        <taxon>Sarcocystidae</taxon>
        <taxon>Besnoitia</taxon>
    </lineage>
</organism>
<feature type="compositionally biased region" description="Basic and acidic residues" evidence="1">
    <location>
        <begin position="670"/>
        <end position="686"/>
    </location>
</feature>
<feature type="compositionally biased region" description="Basic and acidic residues" evidence="1">
    <location>
        <begin position="254"/>
        <end position="267"/>
    </location>
</feature>
<feature type="compositionally biased region" description="Polar residues" evidence="1">
    <location>
        <begin position="4071"/>
        <end position="4080"/>
    </location>
</feature>
<dbReference type="EMBL" id="NWUJ01000009">
    <property type="protein sequence ID" value="PFH33361.1"/>
    <property type="molecule type" value="Genomic_DNA"/>
</dbReference>
<feature type="compositionally biased region" description="Low complexity" evidence="1">
    <location>
        <begin position="1192"/>
        <end position="1204"/>
    </location>
</feature>
<feature type="compositionally biased region" description="Basic and acidic residues" evidence="1">
    <location>
        <begin position="516"/>
        <end position="530"/>
    </location>
</feature>
<feature type="compositionally biased region" description="Low complexity" evidence="1">
    <location>
        <begin position="2208"/>
        <end position="2222"/>
    </location>
</feature>
<feature type="compositionally biased region" description="Polar residues" evidence="1">
    <location>
        <begin position="1391"/>
        <end position="1411"/>
    </location>
</feature>
<dbReference type="KEGG" id="bbes:BESB_085600"/>
<feature type="region of interest" description="Disordered" evidence="1">
    <location>
        <begin position="1"/>
        <end position="87"/>
    </location>
</feature>
<evidence type="ECO:0000256" key="1">
    <source>
        <dbReference type="SAM" id="MobiDB-lite"/>
    </source>
</evidence>
<gene>
    <name evidence="3" type="ORF">BESB_085600</name>
</gene>
<feature type="region of interest" description="Disordered" evidence="1">
    <location>
        <begin position="2437"/>
        <end position="2491"/>
    </location>
</feature>
<feature type="compositionally biased region" description="Basic and acidic residues" evidence="1">
    <location>
        <begin position="4515"/>
        <end position="4529"/>
    </location>
</feature>
<feature type="compositionally biased region" description="Low complexity" evidence="1">
    <location>
        <begin position="4497"/>
        <end position="4508"/>
    </location>
</feature>
<feature type="compositionally biased region" description="Basic and acidic residues" evidence="1">
    <location>
        <begin position="3923"/>
        <end position="3942"/>
    </location>
</feature>
<feature type="compositionally biased region" description="Basic and acidic residues" evidence="1">
    <location>
        <begin position="3359"/>
        <end position="3370"/>
    </location>
</feature>
<feature type="compositionally biased region" description="Basic and acidic residues" evidence="1">
    <location>
        <begin position="701"/>
        <end position="735"/>
    </location>
</feature>
<feature type="region of interest" description="Disordered" evidence="1">
    <location>
        <begin position="1637"/>
        <end position="1692"/>
    </location>
</feature>
<dbReference type="GeneID" id="40313486"/>
<feature type="region of interest" description="Disordered" evidence="1">
    <location>
        <begin position="342"/>
        <end position="531"/>
    </location>
</feature>
<feature type="compositionally biased region" description="Basic and acidic residues" evidence="1">
    <location>
        <begin position="4327"/>
        <end position="4336"/>
    </location>
</feature>
<dbReference type="SUPFAM" id="SSF81631">
    <property type="entry name" value="PAP/OAS1 substrate-binding domain"/>
    <property type="match status" value="1"/>
</dbReference>
<feature type="compositionally biased region" description="Low complexity" evidence="1">
    <location>
        <begin position="4297"/>
        <end position="4307"/>
    </location>
</feature>
<feature type="region of interest" description="Disordered" evidence="1">
    <location>
        <begin position="568"/>
        <end position="646"/>
    </location>
</feature>
<feature type="compositionally biased region" description="Gly residues" evidence="1">
    <location>
        <begin position="4814"/>
        <end position="4826"/>
    </location>
</feature>
<dbReference type="Pfam" id="PF22600">
    <property type="entry name" value="MTPAP-like_central"/>
    <property type="match status" value="1"/>
</dbReference>
<name>A0A2A9MAM9_BESBE</name>
<dbReference type="Proteomes" id="UP000224006">
    <property type="component" value="Chromosome VIII"/>
</dbReference>
<feature type="compositionally biased region" description="Basic and acidic residues" evidence="1">
    <location>
        <begin position="1177"/>
        <end position="1191"/>
    </location>
</feature>
<reference evidence="3 4" key="1">
    <citation type="submission" date="2017-09" db="EMBL/GenBank/DDBJ databases">
        <title>Genome sequencing of Besnoitia besnoiti strain Bb-Ger1.</title>
        <authorList>
            <person name="Schares G."/>
            <person name="Venepally P."/>
            <person name="Lorenzi H.A."/>
        </authorList>
    </citation>
    <scope>NUCLEOTIDE SEQUENCE [LARGE SCALE GENOMIC DNA]</scope>
    <source>
        <strain evidence="3 4">Bb-Ger1</strain>
    </source>
</reference>
<dbReference type="GO" id="GO:0016779">
    <property type="term" value="F:nucleotidyltransferase activity"/>
    <property type="evidence" value="ECO:0007669"/>
    <property type="project" value="TreeGrafter"/>
</dbReference>
<feature type="region of interest" description="Disordered" evidence="1">
    <location>
        <begin position="2999"/>
        <end position="3047"/>
    </location>
</feature>
<feature type="compositionally biased region" description="Low complexity" evidence="1">
    <location>
        <begin position="175"/>
        <end position="184"/>
    </location>
</feature>
<feature type="compositionally biased region" description="Low complexity" evidence="1">
    <location>
        <begin position="4787"/>
        <end position="4803"/>
    </location>
</feature>
<feature type="compositionally biased region" description="Low complexity" evidence="1">
    <location>
        <begin position="580"/>
        <end position="596"/>
    </location>
</feature>
<feature type="region of interest" description="Disordered" evidence="1">
    <location>
        <begin position="4560"/>
        <end position="4644"/>
    </location>
</feature>
<feature type="compositionally biased region" description="Polar residues" evidence="1">
    <location>
        <begin position="3768"/>
        <end position="3781"/>
    </location>
</feature>
<dbReference type="PANTHER" id="PTHR12271:SF40">
    <property type="entry name" value="POLY(A) RNA POLYMERASE GLD2"/>
    <property type="match status" value="1"/>
</dbReference>
<dbReference type="RefSeq" id="XP_029217370.1">
    <property type="nucleotide sequence ID" value="XM_029366910.1"/>
</dbReference>
<feature type="compositionally biased region" description="Low complexity" evidence="1">
    <location>
        <begin position="25"/>
        <end position="47"/>
    </location>
</feature>
<feature type="region of interest" description="Disordered" evidence="1">
    <location>
        <begin position="3283"/>
        <end position="3312"/>
    </location>
</feature>
<evidence type="ECO:0000313" key="4">
    <source>
        <dbReference type="Proteomes" id="UP000224006"/>
    </source>
</evidence>
<feature type="region of interest" description="Disordered" evidence="1">
    <location>
        <begin position="3814"/>
        <end position="4137"/>
    </location>
</feature>
<feature type="compositionally biased region" description="Basic and acidic residues" evidence="1">
    <location>
        <begin position="1078"/>
        <end position="1090"/>
    </location>
</feature>
<evidence type="ECO:0000259" key="2">
    <source>
        <dbReference type="Pfam" id="PF22600"/>
    </source>
</evidence>
<dbReference type="Gene3D" id="1.10.1410.10">
    <property type="match status" value="1"/>
</dbReference>
<accession>A0A2A9MAM9</accession>
<dbReference type="PANTHER" id="PTHR12271">
    <property type="entry name" value="POLY A POLYMERASE CID PAP -RELATED"/>
    <property type="match status" value="1"/>
</dbReference>
<feature type="region of interest" description="Disordered" evidence="1">
    <location>
        <begin position="2185"/>
        <end position="2283"/>
    </location>
</feature>
<protein>
    <recommendedName>
        <fullName evidence="2">Poly(A) RNA polymerase mitochondrial-like central palm domain-containing protein</fullName>
    </recommendedName>
</protein>
<feature type="compositionally biased region" description="Low complexity" evidence="1">
    <location>
        <begin position="771"/>
        <end position="785"/>
    </location>
</feature>
<feature type="compositionally biased region" description="Polar residues" evidence="1">
    <location>
        <begin position="4678"/>
        <end position="4694"/>
    </location>
</feature>
<feature type="region of interest" description="Disordered" evidence="1">
    <location>
        <begin position="1578"/>
        <end position="1599"/>
    </location>
</feature>
<feature type="compositionally biased region" description="Acidic residues" evidence="1">
    <location>
        <begin position="3096"/>
        <end position="3105"/>
    </location>
</feature>
<feature type="region of interest" description="Disordered" evidence="1">
    <location>
        <begin position="1038"/>
        <end position="1500"/>
    </location>
</feature>
<feature type="region of interest" description="Disordered" evidence="1">
    <location>
        <begin position="660"/>
        <end position="851"/>
    </location>
</feature>
<dbReference type="InterPro" id="IPR043519">
    <property type="entry name" value="NT_sf"/>
</dbReference>
<dbReference type="InterPro" id="IPR054708">
    <property type="entry name" value="MTPAP-like_central"/>
</dbReference>
<feature type="compositionally biased region" description="Basic and acidic residues" evidence="1">
    <location>
        <begin position="4870"/>
        <end position="4898"/>
    </location>
</feature>
<feature type="compositionally biased region" description="Low complexity" evidence="1">
    <location>
        <begin position="4833"/>
        <end position="4860"/>
    </location>
</feature>
<feature type="compositionally biased region" description="Low complexity" evidence="1">
    <location>
        <begin position="401"/>
        <end position="417"/>
    </location>
</feature>
<dbReference type="OrthoDB" id="2274644at2759"/>
<feature type="compositionally biased region" description="Low complexity" evidence="1">
    <location>
        <begin position="219"/>
        <end position="253"/>
    </location>
</feature>
<dbReference type="SUPFAM" id="SSF81301">
    <property type="entry name" value="Nucleotidyltransferase"/>
    <property type="match status" value="1"/>
</dbReference>
<feature type="compositionally biased region" description="Low complexity" evidence="1">
    <location>
        <begin position="3943"/>
        <end position="3956"/>
    </location>
</feature>
<feature type="compositionally biased region" description="Basic and acidic residues" evidence="1">
    <location>
        <begin position="2239"/>
        <end position="2248"/>
    </location>
</feature>
<keyword evidence="4" id="KW-1185">Reference proteome</keyword>
<feature type="compositionally biased region" description="Low complexity" evidence="1">
    <location>
        <begin position="3861"/>
        <end position="3875"/>
    </location>
</feature>
<feature type="compositionally biased region" description="Polar residues" evidence="1">
    <location>
        <begin position="1460"/>
        <end position="1469"/>
    </location>
</feature>
<feature type="region of interest" description="Disordered" evidence="1">
    <location>
        <begin position="3327"/>
        <end position="3403"/>
    </location>
</feature>
<feature type="compositionally biased region" description="Low complexity" evidence="1">
    <location>
        <begin position="4094"/>
        <end position="4112"/>
    </location>
</feature>
<feature type="compositionally biased region" description="Basic and acidic residues" evidence="1">
    <location>
        <begin position="48"/>
        <end position="62"/>
    </location>
</feature>
<feature type="compositionally biased region" description="Polar residues" evidence="1">
    <location>
        <begin position="793"/>
        <end position="804"/>
    </location>
</feature>
<feature type="compositionally biased region" description="Basic and acidic residues" evidence="1">
    <location>
        <begin position="915"/>
        <end position="924"/>
    </location>
</feature>
<feature type="compositionally biased region" description="Low complexity" evidence="1">
    <location>
        <begin position="3534"/>
        <end position="3558"/>
    </location>
</feature>
<comment type="caution">
    <text evidence="3">The sequence shown here is derived from an EMBL/GenBank/DDBJ whole genome shotgun (WGS) entry which is preliminary data.</text>
</comment>
<feature type="compositionally biased region" description="Low complexity" evidence="1">
    <location>
        <begin position="131"/>
        <end position="146"/>
    </location>
</feature>
<feature type="compositionally biased region" description="Polar residues" evidence="1">
    <location>
        <begin position="4338"/>
        <end position="4349"/>
    </location>
</feature>
<feature type="region of interest" description="Disordered" evidence="1">
    <location>
        <begin position="876"/>
        <end position="943"/>
    </location>
</feature>
<feature type="region of interest" description="Disordered" evidence="1">
    <location>
        <begin position="3078"/>
        <end position="3108"/>
    </location>
</feature>
<sequence length="5001" mass="505087">MNHSAVGGAADAAESSNPRRSPCESRFSSFTASSVASLSSPPSSAASRSRERAAADQRREGGVEGGRWLSRAEKSAAPSPLNRPSGACLPVQAACREAAFAAAARASPPRQHASGQGRTPSEGSPRPSAGASFSARALSESSSPPGESRPEVAWVAAETGTRARSPDEAARERGSSGSSSSPPGTMEEDEDGEPFLSSRRRDPVFPEAEEPSSRLAYDRVSSSPGVAAPSPRRGGACAESVCASSAASGFAAADARDSPEAGAERPPRSPVSFAPAGYRVSSADPPPADPSAASPECSGSRRGSTGAARAVAGRDEAAGKPGPLREVSPSVCFSGGVCSSSPILPSGSSPESPVSCSPSAPSSSPAAPVSSKWPSLSTSSSSFQSVAAASGEGGTLGAQGRAAARAPRPSPEAARSAGEPREGLVGSPRLKQGRSHTSAEGGRPSTEPEADGGAEVPRVDPEGVETSDENATGSECVAGSESPVRQRHQSGSDAVADRVPANSSRRAIEGVEAAGEELRVHEKGNDEENLQKPVHVPRAEVLLAPCLLFLPGTFACPCGEAAGLTGAGSNVAQPPPPSSPSEALAAGVPGAAEAGARQTAPAEVPLFAGGVSSCPQPAGRRDATEESGNGGEGRAATMSESAAPNTPLTQAADIVTGESEVAQNTVSEAGARRGGEPRVKTERNARVFEVGEGTGSGVGMGKDREQEKKRSGGGRVSRDEEPLATDACERAERRVPPRQATPFGEQGKDEDLLRTDCEPPSAPSTSRLVELSSSCPSFGFSSSTSPLPPQSSFKSPSNVSLTPSRSRRVATVSADPGGEPRQIPGGAEEQARRSSSPESEEGPDRLVSAHFFGAEAFGREAEGACEWQEDGSFVSAENLPSASSVLPSRRVSDDAEEGATARCSSYGSVPSPFDSRQESRDSAPHKAGGAAARRAESRLASRGPPQALAAAHCLAAAVASRRGAAHAGQASENFPSASSQEFWPEGGHSCASSAATSSFTQNDELFTPAHTSSFHTPRDLLTLDACDVPGNEGALLARTEGEPCDGAEKDREGAPQGGRARAVCHEAGGNAQAAVGSPRREGAADRRADGARMTVEGRAGGARATGANAAAAAKPDDAPAAGGQQKGTAEETPDEEASRDEPVQARSYSAPVEGAQRRAQKPEEDARTAPYFADQISVEKRPQGWRERDEQMNQAAQDEAAEAALRGEGEADEGRPTRSLGEGRRTPHTMERSAGGGERQVRGEEGSSCSLGEKRARSPLPPGSGSGTPVTGTGRRRGQSASPQTHEPNGEAGPSQAAAVSGGGSPVSAQGATAFENGVEAGVGGAYEPARPRSLGTMTGEECASPRSCFSGEDRAEGSLRAAGGKKKARERRRRNQEAKTLAAADARQAHCQSPGSPVSHTTESAEQDSSPRCLEVPKEGGRLAHAQSPRGPRGEPGVAPQAGPSPALSLASRRVSAKSPRSSYTGHVSSAPASAESPTPSAPARPRHVSAPDESLQKASLGGASPQLLLQPPAGLSQAVSSLHPSLSPYHRTSLQHQLLSPGAAAASPHGHLAAVSSPLQVGHTVLPFFPLSPVAQSAPPSSSRYPGEGLSGATSPMAPAAVSASLSAFSPVHATGTGGSAFPAAAVSPTAQSCATSKSAGLPTERGQKGGQGDSAARAAAAANAAPSGRASGVDASSSSSASSGSTRDVRPAELLHEGVSPSAVHQSLQELSQQLRHQHQLQHLQQQLLLAAQGSAGLAVGAHNLPTPLGAGAGRTCTPAVAAAPAPVPLGGAGADRVPPARNAERGGEEGEPARGGSRSAGSIDGVGPARAGGRADSWGQVAGSPVGMPPSGRTHVPPSSAAVAGAALAVGGGAVPVSAGARGAHAPPSPAVSLPSLPPLSLPMLASVAGRSSHGLPPTVFLPQNFAGGPLAAPGAVSAAAYAGFPGLQAGGYSRPAAGVGYSVSPPFAGAHPKSTFSSPPHQVCRILLLSEQLLQQLLHHVTPSASARDEKRLLYNSLVHFVHNILGSEVSLYLAGSTAYDVDAAGSDLDVVLLDRSSPSTDARGILQHLRAMIEAVQQQLLHSGESALGSDWPLRSVQLQLVDSARVPILTLRTPDASVVCDISVNTSNSIWHSEFFSFVLQQRPQLRPLMRLLKVWVRNRKLPTMKEGGLPSIVWMMLAVHLCQGGQQRLLGANGALGASSGGSRTPNAAAARRAGENVNAPSQGAAGAAAPAPGDGRGESAEAEAAAADAAMRRRQDEARAGPGASSVPSRRAPSNCASSPGGGRGGGTEDSRQMPAAPLLSQLGLQVGSGLSAARLISPLGFLAPMVGLPAPILPSFFPLLLSLFQFFAHLRNRSCLSQSIFISCSPAAASAAAAAASAFGRPLLAPPAAVASPAPVASGQAQKASHAGAGGAGDDRWPADPALRHVASVPGLVSHESQYASLSHGGASQFTNSASQRDATAATAGGLGRQRASSGGAGVGTGGSSLAGASESAPLLVSSTPKPKREAASRIISSICHGGVWDDLLSVFDYPKTNAAYLHTLGGGGSLGSLAGVPAAAAPGAASAGAVGVGAAAGPGGESEPAVDLAAKVSSATWLVYLYELGRAAHLLDSFLKAVNRFHLLLQVLHSQAANQHLQHQLLHLRALQQQQFQQSVVKGVSASPSCASLASLPSVSPSASSSSACSAICSAASCDGGDSEKAETRKEEAPLREAARTANDVSAPVRRLGTDGESESGAEEARRLKRASVAASEDGEKLASVAGVAAATPRPHSALSTGAVAGCAATPGALTTYPFTHELQLFRRDLLMGVAAIFDEISDDRYLLPATYEEQAPGVETEESDEDEDLFSSVFSEQSEGEENGAKKNDGGNRSAAAAPPGGGRGLQAQGTVGQPLGCSTPSLYASGSPAALFLSRFLAAPDQGLSALADAVRVTVMRPATLTSKVWLLAVLEGRLCVIESNKTCQEGGWWSTQFLSRRDVRSTLHGRLYLLVGLQPLQRFLLRARHRRQLLEEEKRKKTALQASGTVTGGEETELEAETQGPEGDARDADAKAQGAGEQAVRGGVAGISDSVEEDLASLDALFPLSVSKERRSSNVAAASNEPAAGADPLEPQEDEEEEASSFFSAEGHYPTLLVPVNPESVAPPVLFSPCNFVTRLTVLQCTVPSSLARPLLSLFPSLGASGAPGSTGKSAAGRFICMLPSWEMARVSTLHRIAASSPWFHSTAAKHRNLLHVGMRAPLQPTVARCRHCLVSGVATASGLVDQTEKDVRHTLLTSLSSSVVFDVDAAARDAQSSKAAAEGVAASRSPLATALPRSGSRSRETERDEKRTLAALAALAVAAERSETAGRSSGPKGRKGAAPSDGGAQEVSRTSEGVERREDDRYSGEQVQRASGGALPTPPAASRGGTAGGDAAGRGGPSVPALAAVVPSEGMPAGGLWGVGLSPALAPHLVAVPPPSPVAYEAVSADLSRVPSSSALAAFPGSSSPSVQALGGKGGAQPLVTTPSHASPLPRLPAKHLHPNVALSSPLGGPHQLLVTPQSPVGATEHSPASVGSTSSHGSAGASGSCASGAGPASVLAAAPPQLLTSQAAALAPPSPSAATPAAPPAHPVVLLMPVTPQQLLVQHQQQLLQQQMLQQHYMQQQLAHVAAVAALSGAANGPGRPLAAAALSQPVVRPPQPMAAVAAGGAANLMGTQGRGAAGCTPCGARPAGAAGTAPAGPLAFGGAEGAGAAVAGGGGGFQANPETGEKAHQSGFMYGGGPAGANAQRVGRNGVTGMDSRRGSQQAFLQQESQPSGGAGFQVPPSAGTPATPRAAQGVVKLASTAGGVATRESSSAVLNVPGSPATSGGPGKASSPGRASSSHPGAAREAGGDGSAPASSAPGWAAGASGERGGHLPGRGASGLLRPQQQDAPFARHAAQPQRAAQALGHAGAERASSPKREERDGLHLSHVRRDGSAQPSVSSHSSASSLVDEDAASVGSYYRGSHRGEDGRGVSAASAAQRRSASDVAWTTGGPAGASEARGPRGGATEGGEGYDELTRGDSRQRAAYLPQEQQGSGGVGVEGGADEGSSAYGSRAARAERTASGSRELSPSATPPVGSGLGGVGTSRLSSSSPLRSSFASPLSNESSAPSHRPFPLTGSDRPRGALSSSVAAAALAARSLASVSASPVLPSYSRSLLSTTCVPSPSSIAVPSSAHLAAGVAVSPSLLSPSCDSPRRAPLHASAEAPEEFARERRAAEERIGRKSQFSSAYPEGAAPGRRRLGSAYDADQPSPECMRGGELQPRESRVEAGASAGSVEARGPPRAETRSSVSSSKSTESFLVDRRTNFSDPSPSVYGEAADRSARRASGESVSSGGETASLHTAALGSRSPALDGARRARGAGRGAGPEREDAGGAAAGEAVDREHWKLRTSSSTNIRGVLGQHGRAEDDVAGSLSDESSREGRSVAGGLSVRSCGGGRVDAATRTSTLRLFRAQSPSTTRSVGSSLPAPANHEDAPQPTAGSSPPHPGACASGENAAAQGAGGAHGEARYAVERRTRKEATFPGARPRRYSQGSPRDVAAGAVCLSPVGQFEEREVSSAPAASARLEPSSASLQLNECGDADETSKSAPQLPSPPSFKDTPTASTPSEVGAPHGNDVAASNSSRRVARERIPLKHRAEKLLYVPGALRRQKMLGQQGAEGGQSCAPAANSVSSTSSLAGHSSDSLGTCGGDRGGGERMPPLSPCSSLNSCASGGGYPSGERDRAGASLSGATGSAAGFTPHASTSPYASARGESRRMSSSATPGGASSPRTAGSEGRSSASSPSGLGLAPSSSSCPVSRHEVQGARGGSPGVTGVFGGYRVRRSASGCGSRASSQESSLGRGGASSVVSASTPATGRWTSARRDPSSRERLFAGRGERQGTGEYDEGRRAHGGGETARAGAGPWSLPRVSLRTTTARVSSLRPRRAPRRSRGTFPIIRAQKAAAARAALQRAVWRRRRSTEFAAAPQQRTSGVLTTETAEAREAARARARCL</sequence>
<feature type="compositionally biased region" description="Low complexity" evidence="1">
    <location>
        <begin position="1101"/>
        <end position="1123"/>
    </location>
</feature>
<feature type="region of interest" description="Disordered" evidence="1">
    <location>
        <begin position="100"/>
        <end position="330"/>
    </location>
</feature>
<proteinExistence type="predicted"/>
<feature type="region of interest" description="Disordered" evidence="1">
    <location>
        <begin position="1771"/>
        <end position="1843"/>
    </location>
</feature>
<feature type="domain" description="Poly(A) RNA polymerase mitochondrial-like central palm" evidence="2">
    <location>
        <begin position="1978"/>
        <end position="2123"/>
    </location>
</feature>
<feature type="region of interest" description="Disordered" evidence="1">
    <location>
        <begin position="2680"/>
        <end position="2737"/>
    </location>
</feature>
<evidence type="ECO:0000313" key="3">
    <source>
        <dbReference type="EMBL" id="PFH33361.1"/>
    </source>
</evidence>
<feature type="compositionally biased region" description="Polar residues" evidence="1">
    <location>
        <begin position="4452"/>
        <end position="4473"/>
    </location>
</feature>
<feature type="compositionally biased region" description="Low complexity" evidence="1">
    <location>
        <begin position="3898"/>
        <end position="3913"/>
    </location>
</feature>
<feature type="compositionally biased region" description="Gly residues" evidence="1">
    <location>
        <begin position="2465"/>
        <end position="2475"/>
    </location>
</feature>
<feature type="compositionally biased region" description="Low complexity" evidence="1">
    <location>
        <begin position="1656"/>
        <end position="1689"/>
    </location>
</feature>
<feature type="compositionally biased region" description="Basic residues" evidence="1">
    <location>
        <begin position="1364"/>
        <end position="1375"/>
    </location>
</feature>
<feature type="region of interest" description="Disordered" evidence="1">
    <location>
        <begin position="4194"/>
        <end position="4547"/>
    </location>
</feature>
<feature type="compositionally biased region" description="Low complexity" evidence="1">
    <location>
        <begin position="4055"/>
        <end position="4064"/>
    </location>
</feature>
<feature type="compositionally biased region" description="Low complexity" evidence="1">
    <location>
        <begin position="4767"/>
        <end position="4778"/>
    </location>
</feature>
<feature type="region of interest" description="Disordered" evidence="1">
    <location>
        <begin position="3463"/>
        <end position="3558"/>
    </location>
</feature>
<feature type="compositionally biased region" description="Basic and acidic residues" evidence="1">
    <location>
        <begin position="2685"/>
        <end position="2702"/>
    </location>
</feature>
<feature type="compositionally biased region" description="Low complexity" evidence="1">
    <location>
        <begin position="342"/>
        <end position="390"/>
    </location>
</feature>
<feature type="compositionally biased region" description="Basic and acidic residues" evidence="1">
    <location>
        <begin position="4217"/>
        <end position="4230"/>
    </location>
</feature>
<feature type="compositionally biased region" description="Basic and acidic residues" evidence="1">
    <location>
        <begin position="164"/>
        <end position="174"/>
    </location>
</feature>
<feature type="region of interest" description="Disordered" evidence="1">
    <location>
        <begin position="2838"/>
        <end position="2876"/>
    </location>
</feature>
<feature type="compositionally biased region" description="Polar residues" evidence="1">
    <location>
        <begin position="2437"/>
        <end position="2448"/>
    </location>
</feature>
<dbReference type="STRING" id="94643.A0A2A9MAM9"/>
<feature type="compositionally biased region" description="Gly residues" evidence="1">
    <location>
        <begin position="3392"/>
        <end position="3403"/>
    </location>
</feature>
<dbReference type="VEuPathDB" id="ToxoDB:BESB_085600"/>
<feature type="region of interest" description="Disordered" evidence="1">
    <location>
        <begin position="2386"/>
        <end position="2410"/>
    </location>
</feature>
<feature type="compositionally biased region" description="Basic and acidic residues" evidence="1">
    <location>
        <begin position="746"/>
        <end position="757"/>
    </location>
</feature>
<feature type="region of interest" description="Disordered" evidence="1">
    <location>
        <begin position="4662"/>
        <end position="4917"/>
    </location>
</feature>
<feature type="region of interest" description="Disordered" evidence="1">
    <location>
        <begin position="3726"/>
        <end position="3799"/>
    </location>
</feature>
<feature type="compositionally biased region" description="Low complexity" evidence="1">
    <location>
        <begin position="4734"/>
        <end position="4746"/>
    </location>
</feature>
<feature type="compositionally biased region" description="Low complexity" evidence="1">
    <location>
        <begin position="1470"/>
        <end position="1485"/>
    </location>
</feature>
<dbReference type="GO" id="GO:0031123">
    <property type="term" value="P:RNA 3'-end processing"/>
    <property type="evidence" value="ECO:0007669"/>
    <property type="project" value="TreeGrafter"/>
</dbReference>
<feature type="compositionally biased region" description="Basic and acidic residues" evidence="1">
    <location>
        <begin position="1205"/>
        <end position="1231"/>
    </location>
</feature>
<feature type="compositionally biased region" description="Basic and acidic residues" evidence="1">
    <location>
        <begin position="1786"/>
        <end position="1796"/>
    </location>
</feature>
<feature type="compositionally biased region" description="Low complexity" evidence="1">
    <location>
        <begin position="2386"/>
        <end position="2397"/>
    </location>
</feature>
<dbReference type="Gene3D" id="3.30.460.10">
    <property type="entry name" value="Beta Polymerase, domain 2"/>
    <property type="match status" value="1"/>
</dbReference>
<feature type="compositionally biased region" description="Polar residues" evidence="1">
    <location>
        <begin position="113"/>
        <end position="122"/>
    </location>
</feature>
<feature type="compositionally biased region" description="Polar residues" evidence="1">
    <location>
        <begin position="3463"/>
        <end position="3474"/>
    </location>
</feature>